<dbReference type="AlphaFoldDB" id="A0A815K561"/>
<protein>
    <submittedName>
        <fullName evidence="1">Uncharacterized protein</fullName>
    </submittedName>
</protein>
<name>A0A815K561_ADIRI</name>
<accession>A0A815K561</accession>
<reference evidence="1" key="1">
    <citation type="submission" date="2021-02" db="EMBL/GenBank/DDBJ databases">
        <authorList>
            <person name="Nowell W R."/>
        </authorList>
    </citation>
    <scope>NUCLEOTIDE SEQUENCE</scope>
</reference>
<gene>
    <name evidence="1" type="ORF">EDS130_LOCUS35318</name>
</gene>
<evidence type="ECO:0000313" key="2">
    <source>
        <dbReference type="Proteomes" id="UP000663852"/>
    </source>
</evidence>
<organism evidence="1 2">
    <name type="scientific">Adineta ricciae</name>
    <name type="common">Rotifer</name>
    <dbReference type="NCBI Taxonomy" id="249248"/>
    <lineage>
        <taxon>Eukaryota</taxon>
        <taxon>Metazoa</taxon>
        <taxon>Spiralia</taxon>
        <taxon>Gnathifera</taxon>
        <taxon>Rotifera</taxon>
        <taxon>Eurotatoria</taxon>
        <taxon>Bdelloidea</taxon>
        <taxon>Adinetida</taxon>
        <taxon>Adinetidae</taxon>
        <taxon>Adineta</taxon>
    </lineage>
</organism>
<sequence length="66" mass="8163">MEQKTILSLLYTSTYSYNKYKDQIYKPVLGKHIFDCIYKYLILNRINISLQRNYRLVLHCGWYRQH</sequence>
<dbReference type="EMBL" id="CAJNOJ010000308">
    <property type="protein sequence ID" value="CAF1388197.1"/>
    <property type="molecule type" value="Genomic_DNA"/>
</dbReference>
<comment type="caution">
    <text evidence="1">The sequence shown here is derived from an EMBL/GenBank/DDBJ whole genome shotgun (WGS) entry which is preliminary data.</text>
</comment>
<evidence type="ECO:0000313" key="1">
    <source>
        <dbReference type="EMBL" id="CAF1388197.1"/>
    </source>
</evidence>
<dbReference type="Proteomes" id="UP000663852">
    <property type="component" value="Unassembled WGS sequence"/>
</dbReference>
<proteinExistence type="predicted"/>